<comment type="caution">
    <text evidence="2">The sequence shown here is derived from an EMBL/GenBank/DDBJ whole genome shotgun (WGS) entry which is preliminary data.</text>
</comment>
<dbReference type="AlphaFoldDB" id="A0A9P4NSF2"/>
<dbReference type="InterPro" id="IPR036047">
    <property type="entry name" value="F-box-like_dom_sf"/>
</dbReference>
<dbReference type="SUPFAM" id="SSF81383">
    <property type="entry name" value="F-box domain"/>
    <property type="match status" value="1"/>
</dbReference>
<accession>A0A9P4NSF2</accession>
<dbReference type="Pfam" id="PF00646">
    <property type="entry name" value="F-box"/>
    <property type="match status" value="1"/>
</dbReference>
<proteinExistence type="predicted"/>
<dbReference type="PROSITE" id="PS50181">
    <property type="entry name" value="FBOX"/>
    <property type="match status" value="1"/>
</dbReference>
<evidence type="ECO:0000313" key="3">
    <source>
        <dbReference type="Proteomes" id="UP000800235"/>
    </source>
</evidence>
<organism evidence="2 3">
    <name type="scientific">Tothia fuscella</name>
    <dbReference type="NCBI Taxonomy" id="1048955"/>
    <lineage>
        <taxon>Eukaryota</taxon>
        <taxon>Fungi</taxon>
        <taxon>Dikarya</taxon>
        <taxon>Ascomycota</taxon>
        <taxon>Pezizomycotina</taxon>
        <taxon>Dothideomycetes</taxon>
        <taxon>Pleosporomycetidae</taxon>
        <taxon>Venturiales</taxon>
        <taxon>Cylindrosympodiaceae</taxon>
        <taxon>Tothia</taxon>
    </lineage>
</organism>
<evidence type="ECO:0000313" key="2">
    <source>
        <dbReference type="EMBL" id="KAF2430588.1"/>
    </source>
</evidence>
<dbReference type="EMBL" id="MU007038">
    <property type="protein sequence ID" value="KAF2430588.1"/>
    <property type="molecule type" value="Genomic_DNA"/>
</dbReference>
<keyword evidence="3" id="KW-1185">Reference proteome</keyword>
<dbReference type="InterPro" id="IPR001810">
    <property type="entry name" value="F-box_dom"/>
</dbReference>
<protein>
    <recommendedName>
        <fullName evidence="1">F-box domain-containing protein</fullName>
    </recommendedName>
</protein>
<reference evidence="2" key="1">
    <citation type="journal article" date="2020" name="Stud. Mycol.">
        <title>101 Dothideomycetes genomes: a test case for predicting lifestyles and emergence of pathogens.</title>
        <authorList>
            <person name="Haridas S."/>
            <person name="Albert R."/>
            <person name="Binder M."/>
            <person name="Bloem J."/>
            <person name="Labutti K."/>
            <person name="Salamov A."/>
            <person name="Andreopoulos B."/>
            <person name="Baker S."/>
            <person name="Barry K."/>
            <person name="Bills G."/>
            <person name="Bluhm B."/>
            <person name="Cannon C."/>
            <person name="Castanera R."/>
            <person name="Culley D."/>
            <person name="Daum C."/>
            <person name="Ezra D."/>
            <person name="Gonzalez J."/>
            <person name="Henrissat B."/>
            <person name="Kuo A."/>
            <person name="Liang C."/>
            <person name="Lipzen A."/>
            <person name="Lutzoni F."/>
            <person name="Magnuson J."/>
            <person name="Mondo S."/>
            <person name="Nolan M."/>
            <person name="Ohm R."/>
            <person name="Pangilinan J."/>
            <person name="Park H.-J."/>
            <person name="Ramirez L."/>
            <person name="Alfaro M."/>
            <person name="Sun H."/>
            <person name="Tritt A."/>
            <person name="Yoshinaga Y."/>
            <person name="Zwiers L.-H."/>
            <person name="Turgeon B."/>
            <person name="Goodwin S."/>
            <person name="Spatafora J."/>
            <person name="Crous P."/>
            <person name="Grigoriev I."/>
        </authorList>
    </citation>
    <scope>NUCLEOTIDE SEQUENCE</scope>
    <source>
        <strain evidence="2">CBS 130266</strain>
    </source>
</reference>
<dbReference type="CDD" id="cd09917">
    <property type="entry name" value="F-box_SF"/>
    <property type="match status" value="1"/>
</dbReference>
<sequence>MSSTSILDLPIELKQMVAGYLENKDLCSLRLVNREMAADIDYNFPFLMVLEAMKNRNIESLSMFPDEQIFEPISYLAYSFTGAEPHITPIPAQQVWPNLTEFAVKGHQFQYLDVYDLIKFLGNHRRTLRTLKLCQLTLRDNNHLPHTAPAEEQKWIKVCQFIMDHLNLTFLKFRFLRDTFYIGTENNPYATIPAAQHALFKEEPLNLEGDLKAQLESVVHRLISGRHTPEGVEEIQDDAEEEEV</sequence>
<feature type="domain" description="F-box" evidence="1">
    <location>
        <begin position="3"/>
        <end position="47"/>
    </location>
</feature>
<evidence type="ECO:0000259" key="1">
    <source>
        <dbReference type="PROSITE" id="PS50181"/>
    </source>
</evidence>
<name>A0A9P4NSF2_9PEZI</name>
<gene>
    <name evidence="2" type="ORF">EJ08DRAFT_660779</name>
</gene>
<dbReference type="Proteomes" id="UP000800235">
    <property type="component" value="Unassembled WGS sequence"/>
</dbReference>